<evidence type="ECO:0000256" key="2">
    <source>
        <dbReference type="ARBA" id="ARBA00004965"/>
    </source>
</evidence>
<comment type="similarity">
    <text evidence="3">Belongs to the eukaryotic GSH synthase family.</text>
</comment>
<dbReference type="InterPro" id="IPR014042">
    <property type="entry name" value="Glutathione_synthase_a-hlx"/>
</dbReference>
<reference evidence="13" key="1">
    <citation type="journal article" date="2019" name="Int. J. Syst. Evol. Microbiol.">
        <title>The Global Catalogue of Microorganisms (GCM) 10K type strain sequencing project: providing services to taxonomists for standard genome sequencing and annotation.</title>
        <authorList>
            <consortium name="The Broad Institute Genomics Platform"/>
            <consortium name="The Broad Institute Genome Sequencing Center for Infectious Disease"/>
            <person name="Wu L."/>
            <person name="Ma J."/>
        </authorList>
    </citation>
    <scope>NUCLEOTIDE SEQUENCE [LARGE SCALE GENOMIC DNA]</scope>
    <source>
        <strain evidence="13">CGMCC 1.15339</strain>
    </source>
</reference>
<gene>
    <name evidence="12" type="ORF">GCM10011607_02130</name>
</gene>
<comment type="caution">
    <text evidence="12">The sequence shown here is derived from an EMBL/GenBank/DDBJ whole genome shotgun (WGS) entry which is preliminary data.</text>
</comment>
<dbReference type="Gene3D" id="1.10.1080.10">
    <property type="entry name" value="Glutathione Synthetase, Chain A, domain 3"/>
    <property type="match status" value="1"/>
</dbReference>
<evidence type="ECO:0000256" key="6">
    <source>
        <dbReference type="ARBA" id="ARBA00022684"/>
    </source>
</evidence>
<dbReference type="SUPFAM" id="SSF56059">
    <property type="entry name" value="Glutathione synthetase ATP-binding domain-like"/>
    <property type="match status" value="1"/>
</dbReference>
<evidence type="ECO:0000256" key="10">
    <source>
        <dbReference type="ARBA" id="ARBA00022842"/>
    </source>
</evidence>
<evidence type="ECO:0000256" key="5">
    <source>
        <dbReference type="ARBA" id="ARBA00022598"/>
    </source>
</evidence>
<dbReference type="EMBL" id="BMII01000001">
    <property type="protein sequence ID" value="GGB45617.1"/>
    <property type="molecule type" value="Genomic_DNA"/>
</dbReference>
<evidence type="ECO:0000256" key="9">
    <source>
        <dbReference type="ARBA" id="ARBA00022840"/>
    </source>
</evidence>
<evidence type="ECO:0000256" key="8">
    <source>
        <dbReference type="ARBA" id="ARBA00022741"/>
    </source>
</evidence>
<dbReference type="EC" id="6.3.2.3" evidence="4"/>
<evidence type="ECO:0000256" key="7">
    <source>
        <dbReference type="ARBA" id="ARBA00022723"/>
    </source>
</evidence>
<evidence type="ECO:0000313" key="13">
    <source>
        <dbReference type="Proteomes" id="UP000617555"/>
    </source>
</evidence>
<dbReference type="Gene3D" id="3.30.470.20">
    <property type="entry name" value="ATP-grasp fold, B domain"/>
    <property type="match status" value="1"/>
</dbReference>
<keyword evidence="9" id="KW-0067">ATP-binding</keyword>
<dbReference type="Pfam" id="PF03917">
    <property type="entry name" value="GSH_synth_ATP"/>
    <property type="match status" value="1"/>
</dbReference>
<keyword evidence="7" id="KW-0479">Metal-binding</keyword>
<evidence type="ECO:0000259" key="11">
    <source>
        <dbReference type="Pfam" id="PF03199"/>
    </source>
</evidence>
<dbReference type="Pfam" id="PF03199">
    <property type="entry name" value="GSH_synthase"/>
    <property type="match status" value="1"/>
</dbReference>
<protein>
    <recommendedName>
        <fullName evidence="4">glutathione synthase</fullName>
        <ecNumber evidence="4">6.3.2.3</ecNumber>
    </recommendedName>
</protein>
<dbReference type="PANTHER" id="PTHR11130:SF0">
    <property type="entry name" value="GLUTATHIONE SYNTHETASE"/>
    <property type="match status" value="1"/>
</dbReference>
<dbReference type="InterPro" id="IPR016185">
    <property type="entry name" value="PreATP-grasp_dom_sf"/>
</dbReference>
<keyword evidence="10" id="KW-0460">Magnesium</keyword>
<comment type="cofactor">
    <cofactor evidence="1">
        <name>Mg(2+)</name>
        <dbReference type="ChEBI" id="CHEBI:18420"/>
    </cofactor>
</comment>
<dbReference type="InterPro" id="IPR014049">
    <property type="entry name" value="Glutathione_synthase_N_euk"/>
</dbReference>
<sequence length="440" mass="49408">MKRNVYQHLRNVTPLVAKLINRVSGDHDFLQASLSDVAKADPFIGHLIQLHHQAHGDINNQKSVVRQPLLLMRTDYMDDEQHGAKVVEFNGIAAGMAPFGQKAAELHLYIQQQWPHTYQDWAENPSAIPEKNTALTQLASGITVAAFKVKNEAGDAGKPTFMMVIQKNEDNVYDQHLLEIELQRLGIRTVRRTFEQLSTELSSGENQRLILQGVGGIDVVYLRAGYQYADYYAPDMDQHECCHTLSQTRLFIEQHNVAMNATISQQLATSKTIQMRLTMMPATNYGRWGLSIEEAMLIKSVLAEMKPVNTDTITWFNTTANKQQWVLKNQGEGGGHCIFGEDISHKLKQLPPKEYDAWALMQRLYPREREVPTMAIRNSKQTYIDNLVSEIGLFTVTFNDVPATTLDGYAGYLVRSKPANEGEGGIHSGQGILDSLALVD</sequence>
<dbReference type="Gene3D" id="3.40.50.1760">
    <property type="entry name" value="Glutathione synthase, substrate-binding domain superfamily, eukaryotic"/>
    <property type="match status" value="1"/>
</dbReference>
<dbReference type="PANTHER" id="PTHR11130">
    <property type="entry name" value="GLUTATHIONE SYNTHETASE"/>
    <property type="match status" value="1"/>
</dbReference>
<evidence type="ECO:0000256" key="3">
    <source>
        <dbReference type="ARBA" id="ARBA00010385"/>
    </source>
</evidence>
<keyword evidence="5" id="KW-0436">Ligase</keyword>
<organism evidence="12 13">
    <name type="scientific">Shewanella inventionis</name>
    <dbReference type="NCBI Taxonomy" id="1738770"/>
    <lineage>
        <taxon>Bacteria</taxon>
        <taxon>Pseudomonadati</taxon>
        <taxon>Pseudomonadota</taxon>
        <taxon>Gammaproteobacteria</taxon>
        <taxon>Alteromonadales</taxon>
        <taxon>Shewanellaceae</taxon>
        <taxon>Shewanella</taxon>
    </lineage>
</organism>
<name>A0ABQ1ILB3_9GAMM</name>
<evidence type="ECO:0000313" key="12">
    <source>
        <dbReference type="EMBL" id="GGB45617.1"/>
    </source>
</evidence>
<feature type="domain" description="Glutathione synthase substrate-binding" evidence="11">
    <location>
        <begin position="160"/>
        <end position="268"/>
    </location>
</feature>
<dbReference type="InterPro" id="IPR014709">
    <property type="entry name" value="Glutathione_synthase_C_euk"/>
</dbReference>
<dbReference type="Gene3D" id="3.30.1490.80">
    <property type="match status" value="1"/>
</dbReference>
<proteinExistence type="inferred from homology"/>
<comment type="pathway">
    <text evidence="2">Sulfur metabolism; glutathione biosynthesis; glutathione from L-cysteine and L-glutamate: step 2/2.</text>
</comment>
<keyword evidence="6" id="KW-0317">Glutathione biosynthesis</keyword>
<evidence type="ECO:0000256" key="4">
    <source>
        <dbReference type="ARBA" id="ARBA00012214"/>
    </source>
</evidence>
<keyword evidence="13" id="KW-1185">Reference proteome</keyword>
<evidence type="ECO:0000256" key="1">
    <source>
        <dbReference type="ARBA" id="ARBA00001946"/>
    </source>
</evidence>
<dbReference type="InterPro" id="IPR037013">
    <property type="entry name" value="GSH-S_sub-bd_sf"/>
</dbReference>
<dbReference type="InterPro" id="IPR005615">
    <property type="entry name" value="Glutathione_synthase"/>
</dbReference>
<keyword evidence="8" id="KW-0547">Nucleotide-binding</keyword>
<dbReference type="Gene3D" id="3.30.1490.50">
    <property type="match status" value="1"/>
</dbReference>
<accession>A0ABQ1ILB3</accession>
<dbReference type="Proteomes" id="UP000617555">
    <property type="component" value="Unassembled WGS sequence"/>
</dbReference>
<dbReference type="PIRSF" id="PIRSF001558">
    <property type="entry name" value="GSHase"/>
    <property type="match status" value="1"/>
</dbReference>
<dbReference type="InterPro" id="IPR004887">
    <property type="entry name" value="GSH_synth_subst-bd"/>
</dbReference>
<dbReference type="SUPFAM" id="SSF52440">
    <property type="entry name" value="PreATP-grasp domain"/>
    <property type="match status" value="1"/>
</dbReference>